<dbReference type="Proteomes" id="UP000612361">
    <property type="component" value="Unassembled WGS sequence"/>
</dbReference>
<protein>
    <submittedName>
        <fullName evidence="1">Uncharacterized protein</fullName>
    </submittedName>
</protein>
<organism evidence="1 2">
    <name type="scientific">Undibacterium rugosum</name>
    <dbReference type="NCBI Taxonomy" id="2762291"/>
    <lineage>
        <taxon>Bacteria</taxon>
        <taxon>Pseudomonadati</taxon>
        <taxon>Pseudomonadota</taxon>
        <taxon>Betaproteobacteria</taxon>
        <taxon>Burkholderiales</taxon>
        <taxon>Oxalobacteraceae</taxon>
        <taxon>Undibacterium</taxon>
    </lineage>
</organism>
<keyword evidence="2" id="KW-1185">Reference proteome</keyword>
<gene>
    <name evidence="1" type="ORF">H8K47_14675</name>
</gene>
<proteinExistence type="predicted"/>
<dbReference type="RefSeq" id="WP_186882152.1">
    <property type="nucleotide sequence ID" value="NZ_JACOGG010000017.1"/>
</dbReference>
<accession>A0A923I5P0</accession>
<name>A0A923I5P0_9BURK</name>
<reference evidence="1" key="1">
    <citation type="submission" date="2020-08" db="EMBL/GenBank/DDBJ databases">
        <title>Novel species isolated from subtropical streams in China.</title>
        <authorList>
            <person name="Lu H."/>
        </authorList>
    </citation>
    <scope>NUCLEOTIDE SEQUENCE</scope>
    <source>
        <strain evidence="1">CY7W</strain>
    </source>
</reference>
<dbReference type="EMBL" id="JACOGG010000017">
    <property type="protein sequence ID" value="MBC3936609.1"/>
    <property type="molecule type" value="Genomic_DNA"/>
</dbReference>
<comment type="caution">
    <text evidence="1">The sequence shown here is derived from an EMBL/GenBank/DDBJ whole genome shotgun (WGS) entry which is preliminary data.</text>
</comment>
<evidence type="ECO:0000313" key="2">
    <source>
        <dbReference type="Proteomes" id="UP000612361"/>
    </source>
</evidence>
<sequence>MNIHGQWQIDLVGDVLVRTFGGSFNQQGTEAIFAELQTKAPKDRPWAGLAHGAMWEMSTQDSLQSYNSMSDWVFANGCVCVAFILPSKLHLDVMRRQAGLTENHRYQSCVSLEQACTWLSQRGFAITPDQYPHLAFLNQLEQRQHQCA</sequence>
<dbReference type="AlphaFoldDB" id="A0A923I5P0"/>
<evidence type="ECO:0000313" key="1">
    <source>
        <dbReference type="EMBL" id="MBC3936609.1"/>
    </source>
</evidence>